<name>A0A1S7S7Y0_9HYPH</name>
<evidence type="ECO:0000313" key="2">
    <source>
        <dbReference type="Proteomes" id="UP000191987"/>
    </source>
</evidence>
<sequence length="20" mass="2392">MHTFAFLETNNKRTLENLLV</sequence>
<reference evidence="1 2" key="1">
    <citation type="submission" date="2016-01" db="EMBL/GenBank/DDBJ databases">
        <authorList>
            <person name="Oliw E.H."/>
        </authorList>
    </citation>
    <scope>NUCLEOTIDE SEQUENCE [LARGE SCALE GENOMIC DNA]</scope>
    <source>
        <strain evidence="1 2">Zutra 3-1</strain>
    </source>
</reference>
<accession>A0A1S7S7Y0</accession>
<dbReference type="Proteomes" id="UP000191987">
    <property type="component" value="Unassembled WGS sequence"/>
</dbReference>
<organism evidence="1 2">
    <name type="scientific">Agrobacterium deltaense Zutra 3/1</name>
    <dbReference type="NCBI Taxonomy" id="1183427"/>
    <lineage>
        <taxon>Bacteria</taxon>
        <taxon>Pseudomonadati</taxon>
        <taxon>Pseudomonadota</taxon>
        <taxon>Alphaproteobacteria</taxon>
        <taxon>Hyphomicrobiales</taxon>
        <taxon>Rhizobiaceae</taxon>
        <taxon>Rhizobium/Agrobacterium group</taxon>
        <taxon>Agrobacterium</taxon>
    </lineage>
</organism>
<evidence type="ECO:0000313" key="1">
    <source>
        <dbReference type="EMBL" id="CUX64044.1"/>
    </source>
</evidence>
<gene>
    <name evidence="1" type="ORF">AGR7C_pTi0221</name>
</gene>
<dbReference type="AlphaFoldDB" id="A0A1S7S7Y0"/>
<proteinExistence type="predicted"/>
<protein>
    <submittedName>
        <fullName evidence="1">Uncharacterized protein</fullName>
    </submittedName>
</protein>
<dbReference type="EMBL" id="FBWG01000050">
    <property type="protein sequence ID" value="CUX64044.1"/>
    <property type="molecule type" value="Genomic_DNA"/>
</dbReference>